<feature type="region of interest" description="Disordered" evidence="6">
    <location>
        <begin position="767"/>
        <end position="835"/>
    </location>
</feature>
<evidence type="ECO:0000259" key="8">
    <source>
        <dbReference type="PROSITE" id="PS50135"/>
    </source>
</evidence>
<feature type="compositionally biased region" description="Basic residues" evidence="6">
    <location>
        <begin position="53"/>
        <end position="64"/>
    </location>
</feature>
<dbReference type="GO" id="GO:0008270">
    <property type="term" value="F:zinc ion binding"/>
    <property type="evidence" value="ECO:0007669"/>
    <property type="project" value="UniProtKB-KW"/>
</dbReference>
<feature type="transmembrane region" description="Helical" evidence="7">
    <location>
        <begin position="16"/>
        <end position="35"/>
    </location>
</feature>
<feature type="compositionally biased region" description="Polar residues" evidence="6">
    <location>
        <begin position="612"/>
        <end position="626"/>
    </location>
</feature>
<dbReference type="Gene3D" id="1.10.238.10">
    <property type="entry name" value="EF-hand"/>
    <property type="match status" value="1"/>
</dbReference>
<dbReference type="PANTHER" id="PTHR15090">
    <property type="entry name" value="SEQUESTOSOME 1-RELATED"/>
    <property type="match status" value="1"/>
</dbReference>
<evidence type="ECO:0000256" key="6">
    <source>
        <dbReference type="SAM" id="MobiDB-lite"/>
    </source>
</evidence>
<name>A0A9P8WLI9_9HYPO</name>
<sequence length="892" mass="101026">MWLTTPSVESITRPRLAIAVVSIVAAASVGYYTYISRSALDEALQGPGLHRSNAVRRVRRHRRHEAGSSSSSETPGDENVDVDTVRPPGDGETIVEGGPEEWWNEPSGYPLNQRAGHNIVNLLFRVSEDNARRNGCVHRGCQCNACGMVPIRGVRYRCANCADFDLCETCEAQGIHTKTHIFYKIRVPAPPFGPRQMQPVWYTGDPDTCRRTLPRGLIPKLSRETGFERPELEAFWEQWTFMANSEWRDDPDDLGIAMDRKTFERCLVPTGGSRHAAPNLIHDRMFSFYDSNNDDLIGFTEFLHGLSYRKRKDKLHKIFAGYDIDGDGFVDRRDFLRMFRAYYVLYKQMHKDILDGLEDQLLASTEAQQLVTSRQPLSSLFGREGRVPEGEGRPRYEGKMYNRDGSIDIIDDHESVVVPNRGDTSTRTDILTGLFACETEHRSRRRFITRSDNDTNWRTVRRLSNSDADRAFWVTLLEPPGNLADIPEFLMGGHSLEIEEPSDDEDDDERAGTGDEPRAVNGILEDAEDTSNTAPNESELRARTIASNRQRAPKLEKRKRDMARAQLHERWKRRQFYLDEEEGGAAPQDWNDGEDILADLRELGESSKSAEEQLQSPGSPSSSNTRFIDGIDESETLTGTTSSKGFSKQLNGLGLPEAERDAGKEILYQVTQQAFNELLDTIFKPAEDLALEAAKTKQQREKYKELIDPIEVKLDDGEPSGLKSSDDENGTKKSSSEKSIEELLAETGYSLELPAGRNAVEIETEIEIIHEDEEEETTSVSELESEDDRDPTLPQFRPHSSEEGGFSQWSEWYPITRRGSTPSEHEESEVEEEPSLLTLHQWKRLSIAEARALQRGGWGKLSLDEFEGIYKSQEQQGNRLEYLGSWIDFCIP</sequence>
<reference evidence="10 11" key="1">
    <citation type="journal article" date="2021" name="Nat. Commun.">
        <title>Genetic determinants of endophytism in the Arabidopsis root mycobiome.</title>
        <authorList>
            <person name="Mesny F."/>
            <person name="Miyauchi S."/>
            <person name="Thiergart T."/>
            <person name="Pickel B."/>
            <person name="Atanasova L."/>
            <person name="Karlsson M."/>
            <person name="Huettel B."/>
            <person name="Barry K.W."/>
            <person name="Haridas S."/>
            <person name="Chen C."/>
            <person name="Bauer D."/>
            <person name="Andreopoulos W."/>
            <person name="Pangilinan J."/>
            <person name="LaButti K."/>
            <person name="Riley R."/>
            <person name="Lipzen A."/>
            <person name="Clum A."/>
            <person name="Drula E."/>
            <person name="Henrissat B."/>
            <person name="Kohler A."/>
            <person name="Grigoriev I.V."/>
            <person name="Martin F.M."/>
            <person name="Hacquard S."/>
        </authorList>
    </citation>
    <scope>NUCLEOTIDE SEQUENCE [LARGE SCALE GENOMIC DNA]</scope>
    <source>
        <strain evidence="10 11">MPI-CAGE-CH-0241</strain>
    </source>
</reference>
<dbReference type="AlphaFoldDB" id="A0A9P8WLI9"/>
<evidence type="ECO:0000256" key="5">
    <source>
        <dbReference type="PROSITE-ProRule" id="PRU00228"/>
    </source>
</evidence>
<dbReference type="Proteomes" id="UP000777438">
    <property type="component" value="Unassembled WGS sequence"/>
</dbReference>
<dbReference type="PROSITE" id="PS00018">
    <property type="entry name" value="EF_HAND_1"/>
    <property type="match status" value="1"/>
</dbReference>
<evidence type="ECO:0000256" key="7">
    <source>
        <dbReference type="SAM" id="Phobius"/>
    </source>
</evidence>
<feature type="compositionally biased region" description="Acidic residues" evidence="6">
    <location>
        <begin position="767"/>
        <end position="789"/>
    </location>
</feature>
<protein>
    <submittedName>
        <fullName evidence="10">Uncharacterized protein</fullName>
    </submittedName>
</protein>
<feature type="domain" description="EF-hand" evidence="9">
    <location>
        <begin position="310"/>
        <end position="345"/>
    </location>
</feature>
<dbReference type="Gene3D" id="3.30.60.90">
    <property type="match status" value="1"/>
</dbReference>
<feature type="domain" description="ZZ-type" evidence="8">
    <location>
        <begin position="138"/>
        <end position="190"/>
    </location>
</feature>
<evidence type="ECO:0000256" key="3">
    <source>
        <dbReference type="ARBA" id="ARBA00022833"/>
    </source>
</evidence>
<dbReference type="InterPro" id="IPR011992">
    <property type="entry name" value="EF-hand-dom_pair"/>
</dbReference>
<evidence type="ECO:0000256" key="4">
    <source>
        <dbReference type="ARBA" id="ARBA00022837"/>
    </source>
</evidence>
<dbReference type="OrthoDB" id="2122982at2759"/>
<feature type="region of interest" description="Disordered" evidence="6">
    <location>
        <begin position="605"/>
        <end position="652"/>
    </location>
</feature>
<dbReference type="EMBL" id="JAGPYM010000001">
    <property type="protein sequence ID" value="KAH6900668.1"/>
    <property type="molecule type" value="Genomic_DNA"/>
</dbReference>
<evidence type="ECO:0000256" key="1">
    <source>
        <dbReference type="ARBA" id="ARBA00022723"/>
    </source>
</evidence>
<feature type="region of interest" description="Disordered" evidence="6">
    <location>
        <begin position="51"/>
        <end position="102"/>
    </location>
</feature>
<keyword evidence="7" id="KW-0472">Membrane</keyword>
<evidence type="ECO:0000313" key="10">
    <source>
        <dbReference type="EMBL" id="KAH6900668.1"/>
    </source>
</evidence>
<dbReference type="SMART" id="SM00054">
    <property type="entry name" value="EFh"/>
    <property type="match status" value="2"/>
</dbReference>
<organism evidence="10 11">
    <name type="scientific">Thelonectria olida</name>
    <dbReference type="NCBI Taxonomy" id="1576542"/>
    <lineage>
        <taxon>Eukaryota</taxon>
        <taxon>Fungi</taxon>
        <taxon>Dikarya</taxon>
        <taxon>Ascomycota</taxon>
        <taxon>Pezizomycotina</taxon>
        <taxon>Sordariomycetes</taxon>
        <taxon>Hypocreomycetidae</taxon>
        <taxon>Hypocreales</taxon>
        <taxon>Nectriaceae</taxon>
        <taxon>Thelonectria</taxon>
    </lineage>
</organism>
<dbReference type="PROSITE" id="PS50222">
    <property type="entry name" value="EF_HAND_2"/>
    <property type="match status" value="1"/>
</dbReference>
<keyword evidence="1" id="KW-0479">Metal-binding</keyword>
<dbReference type="CDD" id="cd02340">
    <property type="entry name" value="ZZ_NBR1_like"/>
    <property type="match status" value="1"/>
</dbReference>
<evidence type="ECO:0000259" key="9">
    <source>
        <dbReference type="PROSITE" id="PS50222"/>
    </source>
</evidence>
<keyword evidence="2 5" id="KW-0863">Zinc-finger</keyword>
<keyword evidence="7" id="KW-0812">Transmembrane</keyword>
<evidence type="ECO:0000256" key="2">
    <source>
        <dbReference type="ARBA" id="ARBA00022771"/>
    </source>
</evidence>
<dbReference type="Pfam" id="PF00569">
    <property type="entry name" value="ZZ"/>
    <property type="match status" value="1"/>
</dbReference>
<feature type="region of interest" description="Disordered" evidence="6">
    <location>
        <begin position="696"/>
        <end position="751"/>
    </location>
</feature>
<keyword evidence="4" id="KW-0106">Calcium</keyword>
<dbReference type="GO" id="GO:0005509">
    <property type="term" value="F:calcium ion binding"/>
    <property type="evidence" value="ECO:0007669"/>
    <property type="project" value="InterPro"/>
</dbReference>
<dbReference type="InterPro" id="IPR018247">
    <property type="entry name" value="EF_Hand_1_Ca_BS"/>
</dbReference>
<dbReference type="PROSITE" id="PS01357">
    <property type="entry name" value="ZF_ZZ_1"/>
    <property type="match status" value="1"/>
</dbReference>
<keyword evidence="7" id="KW-1133">Transmembrane helix</keyword>
<dbReference type="InterPro" id="IPR052260">
    <property type="entry name" value="Autophagy_Rcpt_SigReg"/>
</dbReference>
<dbReference type="SMART" id="SM00291">
    <property type="entry name" value="ZnF_ZZ"/>
    <property type="match status" value="1"/>
</dbReference>
<keyword evidence="3" id="KW-0862">Zinc</keyword>
<feature type="compositionally biased region" description="Acidic residues" evidence="6">
    <location>
        <begin position="498"/>
        <end position="509"/>
    </location>
</feature>
<dbReference type="PROSITE" id="PS50135">
    <property type="entry name" value="ZF_ZZ_2"/>
    <property type="match status" value="1"/>
</dbReference>
<dbReference type="InterPro" id="IPR000433">
    <property type="entry name" value="Znf_ZZ"/>
</dbReference>
<dbReference type="CDD" id="cd00051">
    <property type="entry name" value="EFh"/>
    <property type="match status" value="1"/>
</dbReference>
<accession>A0A9P8WLI9</accession>
<keyword evidence="11" id="KW-1185">Reference proteome</keyword>
<feature type="compositionally biased region" description="Basic and acidic residues" evidence="6">
    <location>
        <begin position="696"/>
        <end position="716"/>
    </location>
</feature>
<gene>
    <name evidence="10" type="ORF">B0T10DRAFT_471295</name>
</gene>
<dbReference type="InterPro" id="IPR002048">
    <property type="entry name" value="EF_hand_dom"/>
</dbReference>
<evidence type="ECO:0000313" key="11">
    <source>
        <dbReference type="Proteomes" id="UP000777438"/>
    </source>
</evidence>
<feature type="compositionally biased region" description="Polar residues" evidence="6">
    <location>
        <begin position="636"/>
        <end position="650"/>
    </location>
</feature>
<feature type="region of interest" description="Disordered" evidence="6">
    <location>
        <begin position="498"/>
        <end position="563"/>
    </location>
</feature>
<proteinExistence type="predicted"/>
<dbReference type="SUPFAM" id="SSF57850">
    <property type="entry name" value="RING/U-box"/>
    <property type="match status" value="1"/>
</dbReference>
<comment type="caution">
    <text evidence="10">The sequence shown here is derived from an EMBL/GenBank/DDBJ whole genome shotgun (WGS) entry which is preliminary data.</text>
</comment>
<dbReference type="SUPFAM" id="SSF47473">
    <property type="entry name" value="EF-hand"/>
    <property type="match status" value="1"/>
</dbReference>
<feature type="compositionally biased region" description="Basic and acidic residues" evidence="6">
    <location>
        <begin position="724"/>
        <end position="741"/>
    </location>
</feature>
<feature type="compositionally biased region" description="Basic and acidic residues" evidence="6">
    <location>
        <begin position="553"/>
        <end position="563"/>
    </location>
</feature>
<dbReference type="InterPro" id="IPR043145">
    <property type="entry name" value="Znf_ZZ_sf"/>
</dbReference>